<dbReference type="InterPro" id="IPR015373">
    <property type="entry name" value="Interferon/interleukin_rcp_dom"/>
</dbReference>
<dbReference type="InterPro" id="IPR003961">
    <property type="entry name" value="FN3_dom"/>
</dbReference>
<evidence type="ECO:0000259" key="4">
    <source>
        <dbReference type="Pfam" id="PF09294"/>
    </source>
</evidence>
<reference evidence="5" key="1">
    <citation type="thesis" date="2020" institute="ProQuest LLC" country="789 East Eisenhower Parkway, Ann Arbor, MI, USA">
        <title>Comparative Genomics and Chromosome Evolution.</title>
        <authorList>
            <person name="Mudd A.B."/>
        </authorList>
    </citation>
    <scope>NUCLEOTIDE SEQUENCE</scope>
    <source>
        <strain evidence="5">237g6f4</strain>
        <tissue evidence="5">Blood</tissue>
    </source>
</reference>
<evidence type="ECO:0000259" key="3">
    <source>
        <dbReference type="Pfam" id="PF01108"/>
    </source>
</evidence>
<accession>A0AAV7D1W0</accession>
<organism evidence="5 6">
    <name type="scientific">Engystomops pustulosus</name>
    <name type="common">Tungara frog</name>
    <name type="synonym">Physalaemus pustulosus</name>
    <dbReference type="NCBI Taxonomy" id="76066"/>
    <lineage>
        <taxon>Eukaryota</taxon>
        <taxon>Metazoa</taxon>
        <taxon>Chordata</taxon>
        <taxon>Craniata</taxon>
        <taxon>Vertebrata</taxon>
        <taxon>Euteleostomi</taxon>
        <taxon>Amphibia</taxon>
        <taxon>Batrachia</taxon>
        <taxon>Anura</taxon>
        <taxon>Neobatrachia</taxon>
        <taxon>Hyloidea</taxon>
        <taxon>Leptodactylidae</taxon>
        <taxon>Leiuperinae</taxon>
        <taxon>Engystomops</taxon>
    </lineage>
</organism>
<dbReference type="AlphaFoldDB" id="A0AAV7D1W0"/>
<dbReference type="InterPro" id="IPR013783">
    <property type="entry name" value="Ig-like_fold"/>
</dbReference>
<comment type="caution">
    <text evidence="5">The sequence shown here is derived from an EMBL/GenBank/DDBJ whole genome shotgun (WGS) entry which is preliminary data.</text>
</comment>
<dbReference type="InterPro" id="IPR050650">
    <property type="entry name" value="Type-II_Cytokine-TF_Rcpt"/>
</dbReference>
<dbReference type="Pfam" id="PF01108">
    <property type="entry name" value="Tissue_fac"/>
    <property type="match status" value="1"/>
</dbReference>
<dbReference type="InterPro" id="IPR036116">
    <property type="entry name" value="FN3_sf"/>
</dbReference>
<dbReference type="Proteomes" id="UP000824782">
    <property type="component" value="Unassembled WGS sequence"/>
</dbReference>
<feature type="domain" description="Interferon/interleukin receptor" evidence="4">
    <location>
        <begin position="109"/>
        <end position="198"/>
    </location>
</feature>
<proteinExistence type="predicted"/>
<dbReference type="Pfam" id="PF09294">
    <property type="entry name" value="Interfer-bind"/>
    <property type="match status" value="1"/>
</dbReference>
<evidence type="ECO:0000256" key="1">
    <source>
        <dbReference type="SAM" id="MobiDB-lite"/>
    </source>
</evidence>
<dbReference type="GO" id="GO:0004896">
    <property type="term" value="F:cytokine receptor activity"/>
    <property type="evidence" value="ECO:0007669"/>
    <property type="project" value="TreeGrafter"/>
</dbReference>
<dbReference type="PANTHER" id="PTHR20859:SF84">
    <property type="entry name" value="INTERFERON ALPHA_BETA RECEPTOR 2"/>
    <property type="match status" value="1"/>
</dbReference>
<keyword evidence="2" id="KW-0472">Membrane</keyword>
<feature type="compositionally biased region" description="Acidic residues" evidence="1">
    <location>
        <begin position="435"/>
        <end position="456"/>
    </location>
</feature>
<keyword evidence="2" id="KW-0812">Transmembrane</keyword>
<feature type="compositionally biased region" description="Polar residues" evidence="1">
    <location>
        <begin position="322"/>
        <end position="335"/>
    </location>
</feature>
<dbReference type="GO" id="GO:0005886">
    <property type="term" value="C:plasma membrane"/>
    <property type="evidence" value="ECO:0007669"/>
    <property type="project" value="TreeGrafter"/>
</dbReference>
<evidence type="ECO:0008006" key="7">
    <source>
        <dbReference type="Google" id="ProtNLM"/>
    </source>
</evidence>
<feature type="domain" description="Fibronectin type-III" evidence="3">
    <location>
        <begin position="19"/>
        <end position="94"/>
    </location>
</feature>
<feature type="transmembrane region" description="Helical" evidence="2">
    <location>
        <begin position="208"/>
        <end position="231"/>
    </location>
</feature>
<keyword evidence="6" id="KW-1185">Reference proteome</keyword>
<keyword evidence="2" id="KW-1133">Transmembrane helix</keyword>
<name>A0AAV7D1W0_ENGPU</name>
<feature type="region of interest" description="Disordered" evidence="1">
    <location>
        <begin position="435"/>
        <end position="468"/>
    </location>
</feature>
<gene>
    <name evidence="5" type="ORF">GDO81_006973</name>
</gene>
<evidence type="ECO:0000313" key="6">
    <source>
        <dbReference type="Proteomes" id="UP000824782"/>
    </source>
</evidence>
<evidence type="ECO:0000313" key="5">
    <source>
        <dbReference type="EMBL" id="KAG8590925.1"/>
    </source>
</evidence>
<evidence type="ECO:0000256" key="2">
    <source>
        <dbReference type="SAM" id="Phobius"/>
    </source>
</evidence>
<sequence length="468" mass="51310">MYDQQVADLCTVQGRCCLHLKLSSENFKHVLTWEDPNNESLIYYNVLYSQMYQKNVTVKDCANITERRCDLTKYFPSITQTYRVHVRSFTDRESPKASGAVNMTPIQDTILGPPNVSIVACNCCIQVSIQPPVSHLWSNEEQQYLSLVSSYEKEMISDNYTFTQPNLLPNANYCVSVSVSATLNGKPSIPSEWKCVVTEYHVSESSKVYIIVAAVCGVLLFAGLVLLLVGLDFTGYICRTKTIIPKVLKSLPTSESTFTDRSEVPSPAESLTVEIISRKSETEQKWESENKSFEEGYTNRKKLLLVSDGSSTMASGELPSGGWSSNESSGQATSSTEEDVSAGHLVEGTSSVVSELGSFSGGARTTGAIEDSSNLPINTSGVFTINLNSVAIADPANVWTRGKLEEVPREVAEDSAKAGIVPHQHNVGICLGTGDLEDEENCSDYEEEQDISENSDSDSHLISGYMRR</sequence>
<dbReference type="EMBL" id="WNYA01000002">
    <property type="protein sequence ID" value="KAG8590925.1"/>
    <property type="molecule type" value="Genomic_DNA"/>
</dbReference>
<dbReference type="SUPFAM" id="SSF49265">
    <property type="entry name" value="Fibronectin type III"/>
    <property type="match status" value="2"/>
</dbReference>
<feature type="region of interest" description="Disordered" evidence="1">
    <location>
        <begin position="311"/>
        <end position="342"/>
    </location>
</feature>
<dbReference type="Gene3D" id="2.60.40.10">
    <property type="entry name" value="Immunoglobulins"/>
    <property type="match status" value="2"/>
</dbReference>
<protein>
    <recommendedName>
        <fullName evidence="7">Interferon alpha/beta receptor 2</fullName>
    </recommendedName>
</protein>
<dbReference type="PANTHER" id="PTHR20859">
    <property type="entry name" value="INTERFERON/INTERLEUKIN RECEPTOR"/>
    <property type="match status" value="1"/>
</dbReference>